<protein>
    <submittedName>
        <fullName evidence="1">Uncharacterized protein</fullName>
    </submittedName>
</protein>
<dbReference type="EMBL" id="JBHTBJ010000001">
    <property type="protein sequence ID" value="MFC7272870.1"/>
    <property type="molecule type" value="Genomic_DNA"/>
</dbReference>
<gene>
    <name evidence="1" type="ORF">ACFQS1_02660</name>
</gene>
<evidence type="ECO:0000313" key="2">
    <source>
        <dbReference type="Proteomes" id="UP001596548"/>
    </source>
</evidence>
<dbReference type="Proteomes" id="UP001596548">
    <property type="component" value="Unassembled WGS sequence"/>
</dbReference>
<evidence type="ECO:0000313" key="1">
    <source>
        <dbReference type="EMBL" id="MFC7272870.1"/>
    </source>
</evidence>
<accession>A0ABW2HMX9</accession>
<dbReference type="RefSeq" id="WP_378964300.1">
    <property type="nucleotide sequence ID" value="NZ_JBHTBJ010000001.1"/>
</dbReference>
<keyword evidence="2" id="KW-1185">Reference proteome</keyword>
<comment type="caution">
    <text evidence="1">The sequence shown here is derived from an EMBL/GenBank/DDBJ whole genome shotgun (WGS) entry which is preliminary data.</text>
</comment>
<name>A0ABW2HMX9_9ACTN</name>
<sequence length="69" mass="7857">MSTFDESDYLFGTGPLRMIVDSVDWSRPRLHDGETWYDVHGIEIAEDGRVIGPRWTTVKAAACRFTRPA</sequence>
<reference evidence="2" key="1">
    <citation type="journal article" date="2019" name="Int. J. Syst. Evol. Microbiol.">
        <title>The Global Catalogue of Microorganisms (GCM) 10K type strain sequencing project: providing services to taxonomists for standard genome sequencing and annotation.</title>
        <authorList>
            <consortium name="The Broad Institute Genomics Platform"/>
            <consortium name="The Broad Institute Genome Sequencing Center for Infectious Disease"/>
            <person name="Wu L."/>
            <person name="Ma J."/>
        </authorList>
    </citation>
    <scope>NUCLEOTIDE SEQUENCE [LARGE SCALE GENOMIC DNA]</scope>
    <source>
        <strain evidence="2">XZYJT-10</strain>
    </source>
</reference>
<proteinExistence type="predicted"/>
<organism evidence="1 2">
    <name type="scientific">Paractinoplanes rhizophilus</name>
    <dbReference type="NCBI Taxonomy" id="1416877"/>
    <lineage>
        <taxon>Bacteria</taxon>
        <taxon>Bacillati</taxon>
        <taxon>Actinomycetota</taxon>
        <taxon>Actinomycetes</taxon>
        <taxon>Micromonosporales</taxon>
        <taxon>Micromonosporaceae</taxon>
        <taxon>Paractinoplanes</taxon>
    </lineage>
</organism>